<dbReference type="Pfam" id="PF08423">
    <property type="entry name" value="Rad51"/>
    <property type="match status" value="1"/>
</dbReference>
<evidence type="ECO:0000313" key="9">
    <source>
        <dbReference type="Proteomes" id="UP000001997"/>
    </source>
</evidence>
<dbReference type="VEuPathDB" id="FungiDB:PGUG_01790"/>
<dbReference type="InterPro" id="IPR047348">
    <property type="entry name" value="XRCC3-like_C"/>
</dbReference>
<dbReference type="SUPFAM" id="SSF52540">
    <property type="entry name" value="P-loop containing nucleoside triphosphate hydrolases"/>
    <property type="match status" value="1"/>
</dbReference>
<dbReference type="CDD" id="cd19491">
    <property type="entry name" value="XRCC3"/>
    <property type="match status" value="1"/>
</dbReference>
<organism evidence="8 9">
    <name type="scientific">Meyerozyma guilliermondii (strain ATCC 6260 / CBS 566 / DSM 6381 / JCM 1539 / NBRC 10279 / NRRL Y-324)</name>
    <name type="common">Yeast</name>
    <name type="synonym">Candida guilliermondii</name>
    <dbReference type="NCBI Taxonomy" id="294746"/>
    <lineage>
        <taxon>Eukaryota</taxon>
        <taxon>Fungi</taxon>
        <taxon>Dikarya</taxon>
        <taxon>Ascomycota</taxon>
        <taxon>Saccharomycotina</taxon>
        <taxon>Pichiomycetes</taxon>
        <taxon>Debaryomycetaceae</taxon>
        <taxon>Meyerozyma</taxon>
    </lineage>
</organism>
<dbReference type="GO" id="GO:0003697">
    <property type="term" value="F:single-stranded DNA binding"/>
    <property type="evidence" value="ECO:0007669"/>
    <property type="project" value="TreeGrafter"/>
</dbReference>
<dbReference type="GeneID" id="5127920"/>
<evidence type="ECO:0000259" key="7">
    <source>
        <dbReference type="PROSITE" id="PS50162"/>
    </source>
</evidence>
<dbReference type="GO" id="GO:0006312">
    <property type="term" value="P:mitotic recombination"/>
    <property type="evidence" value="ECO:0007669"/>
    <property type="project" value="TreeGrafter"/>
</dbReference>
<reference evidence="8 9" key="1">
    <citation type="journal article" date="2009" name="Nature">
        <title>Evolution of pathogenicity and sexual reproduction in eight Candida genomes.</title>
        <authorList>
            <person name="Butler G."/>
            <person name="Rasmussen M.D."/>
            <person name="Lin M.F."/>
            <person name="Santos M.A."/>
            <person name="Sakthikumar S."/>
            <person name="Munro C.A."/>
            <person name="Rheinbay E."/>
            <person name="Grabherr M."/>
            <person name="Forche A."/>
            <person name="Reedy J.L."/>
            <person name="Agrafioti I."/>
            <person name="Arnaud M.B."/>
            <person name="Bates S."/>
            <person name="Brown A.J."/>
            <person name="Brunke S."/>
            <person name="Costanzo M.C."/>
            <person name="Fitzpatrick D.A."/>
            <person name="de Groot P.W."/>
            <person name="Harris D."/>
            <person name="Hoyer L.L."/>
            <person name="Hube B."/>
            <person name="Klis F.M."/>
            <person name="Kodira C."/>
            <person name="Lennard N."/>
            <person name="Logue M.E."/>
            <person name="Martin R."/>
            <person name="Neiman A.M."/>
            <person name="Nikolaou E."/>
            <person name="Quail M.A."/>
            <person name="Quinn J."/>
            <person name="Santos M.C."/>
            <person name="Schmitzberger F.F."/>
            <person name="Sherlock G."/>
            <person name="Shah P."/>
            <person name="Silverstein K.A."/>
            <person name="Skrzypek M.S."/>
            <person name="Soll D."/>
            <person name="Staggs R."/>
            <person name="Stansfield I."/>
            <person name="Stumpf M.P."/>
            <person name="Sudbery P.E."/>
            <person name="Srikantha T."/>
            <person name="Zeng Q."/>
            <person name="Berman J."/>
            <person name="Berriman M."/>
            <person name="Heitman J."/>
            <person name="Gow N.A."/>
            <person name="Lorenz M.C."/>
            <person name="Birren B.W."/>
            <person name="Kellis M."/>
            <person name="Cuomo C.A."/>
        </authorList>
    </citation>
    <scope>NUCLEOTIDE SEQUENCE [LARGE SCALE GENOMIC DNA]</scope>
    <source>
        <strain evidence="9">ATCC 6260 / CBS 566 / DSM 6381 / JCM 1539 / NBRC 10279 / NRRL Y-324</strain>
    </source>
</reference>
<dbReference type="RefSeq" id="XP_001486119.2">
    <property type="nucleotide sequence ID" value="XM_001486069.1"/>
</dbReference>
<dbReference type="GO" id="GO:0000730">
    <property type="term" value="P:DNA recombinase assembly"/>
    <property type="evidence" value="ECO:0007669"/>
    <property type="project" value="TreeGrafter"/>
</dbReference>
<name>A5DET9_PICGU</name>
<dbReference type="GO" id="GO:0003690">
    <property type="term" value="F:double-stranded DNA binding"/>
    <property type="evidence" value="ECO:0007669"/>
    <property type="project" value="TreeGrafter"/>
</dbReference>
<evidence type="ECO:0000256" key="5">
    <source>
        <dbReference type="ARBA" id="ARBA00023204"/>
    </source>
</evidence>
<dbReference type="GO" id="GO:0061982">
    <property type="term" value="P:meiosis I cell cycle process"/>
    <property type="evidence" value="ECO:0007669"/>
    <property type="project" value="UniProtKB-ARBA"/>
</dbReference>
<dbReference type="STRING" id="294746.A5DET9"/>
<evidence type="ECO:0000256" key="6">
    <source>
        <dbReference type="ARBA" id="ARBA00023242"/>
    </source>
</evidence>
<dbReference type="OMA" id="ISHHMRV"/>
<gene>
    <name evidence="8" type="ORF">PGUG_01790</name>
</gene>
<dbReference type="GO" id="GO:0000150">
    <property type="term" value="F:DNA strand exchange activity"/>
    <property type="evidence" value="ECO:0007669"/>
    <property type="project" value="TreeGrafter"/>
</dbReference>
<dbReference type="eggNOG" id="KOG1564">
    <property type="taxonomic scope" value="Eukaryota"/>
</dbReference>
<comment type="subcellular location">
    <subcellularLocation>
        <location evidence="1">Nucleus</location>
    </subcellularLocation>
</comment>
<dbReference type="PANTHER" id="PTHR22942:SF66">
    <property type="entry name" value="RE19845P"/>
    <property type="match status" value="1"/>
</dbReference>
<dbReference type="InterPro" id="IPR003593">
    <property type="entry name" value="AAA+_ATPase"/>
</dbReference>
<keyword evidence="3" id="KW-0227">DNA damage</keyword>
<proteinExistence type="predicted"/>
<dbReference type="InterPro" id="IPR020588">
    <property type="entry name" value="RecA_ATP-bd"/>
</dbReference>
<dbReference type="FunCoup" id="A5DET9">
    <property type="interactions" value="38"/>
</dbReference>
<evidence type="ECO:0000256" key="3">
    <source>
        <dbReference type="ARBA" id="ARBA00022763"/>
    </source>
</evidence>
<accession>A5DET9</accession>
<keyword evidence="2" id="KW-0547">Nucleotide-binding</keyword>
<dbReference type="GO" id="GO:0042148">
    <property type="term" value="P:DNA strand invasion"/>
    <property type="evidence" value="ECO:0007669"/>
    <property type="project" value="TreeGrafter"/>
</dbReference>
<dbReference type="GO" id="GO:0005634">
    <property type="term" value="C:nucleus"/>
    <property type="evidence" value="ECO:0007669"/>
    <property type="project" value="UniProtKB-SubCell"/>
</dbReference>
<keyword evidence="6" id="KW-0539">Nucleus</keyword>
<keyword evidence="5" id="KW-0234">DNA repair</keyword>
<feature type="domain" description="RecA family profile 1" evidence="7">
    <location>
        <begin position="85"/>
        <end position="295"/>
    </location>
</feature>
<evidence type="ECO:0000313" key="8">
    <source>
        <dbReference type="EMBL" id="EDK37692.2"/>
    </source>
</evidence>
<dbReference type="EMBL" id="CH408156">
    <property type="protein sequence ID" value="EDK37692.2"/>
    <property type="molecule type" value="Genomic_DNA"/>
</dbReference>
<dbReference type="InParanoid" id="A5DET9"/>
<dbReference type="Proteomes" id="UP000001997">
    <property type="component" value="Unassembled WGS sequence"/>
</dbReference>
<dbReference type="InterPro" id="IPR027417">
    <property type="entry name" value="P-loop_NTPase"/>
</dbReference>
<dbReference type="AlphaFoldDB" id="A5DET9"/>
<dbReference type="OrthoDB" id="1861185at2759"/>
<dbReference type="GO" id="GO:0140664">
    <property type="term" value="F:ATP-dependent DNA damage sensor activity"/>
    <property type="evidence" value="ECO:0007669"/>
    <property type="project" value="InterPro"/>
</dbReference>
<evidence type="ECO:0000256" key="2">
    <source>
        <dbReference type="ARBA" id="ARBA00022741"/>
    </source>
</evidence>
<evidence type="ECO:0000256" key="1">
    <source>
        <dbReference type="ARBA" id="ARBA00004123"/>
    </source>
</evidence>
<keyword evidence="4" id="KW-0067">ATP-binding</keyword>
<dbReference type="Gene3D" id="3.40.50.300">
    <property type="entry name" value="P-loop containing nucleotide triphosphate hydrolases"/>
    <property type="match status" value="1"/>
</dbReference>
<dbReference type="GO" id="GO:0005524">
    <property type="term" value="F:ATP binding"/>
    <property type="evidence" value="ECO:0007669"/>
    <property type="project" value="UniProtKB-KW"/>
</dbReference>
<dbReference type="PANTHER" id="PTHR22942">
    <property type="entry name" value="RECA/RAD51/RADA DNA STRAND-PAIRING FAMILY MEMBER"/>
    <property type="match status" value="1"/>
</dbReference>
<evidence type="ECO:0000256" key="4">
    <source>
        <dbReference type="ARBA" id="ARBA00022840"/>
    </source>
</evidence>
<sequence>MDILKQGISSETSLEDDFTVLVTTLERYGITTVDLLTASLLDDGISRLARKIGRSPNEVSEFTNRLKSETTRGIIETPVLEPETTTSHVSTGIESLDQRLNGGAKVGDITEIFGASGTGKSQLLLQMSINSVKLHESSKSVYISTESVIATSRLEEMAGRNAAPHIMENIMSVYCSDLEHQDHILYTQLPALLDLEKNVHLVVIDSISHHLRRDDHISITSYLETRIREQEAKLSELGYGADLKRKHDNQLGRFFRFSPRYKTSLLRATYISLLHHHLLQVAQKYSIAIVIANQVSDQPDFIPQMDFTADKSCLDLDHQVGILAGWDNNVVLNYQVDEVPSDQTTDYSVTKHGYSSNKRQKVDGGLFSSPHVQKPITTRHTEPQVRTKRQVPALGYQWIKSIQVRILLMKSYKEAKVITSEMDSSESVNRGEIHVAGTDMKDTRDDYMFLESAKTSSGSSNKSWMVERFAKIVSNDCFSTANANDEREKIEIELDSAGLHEVRR</sequence>
<dbReference type="SMART" id="SM00382">
    <property type="entry name" value="AAA"/>
    <property type="match status" value="1"/>
</dbReference>
<protein>
    <recommendedName>
        <fullName evidence="7">RecA family profile 1 domain-containing protein</fullName>
    </recommendedName>
</protein>
<dbReference type="KEGG" id="pgu:PGUG_01790"/>
<dbReference type="HOGENOM" id="CLU_023933_0_0_1"/>
<keyword evidence="9" id="KW-1185">Reference proteome</keyword>
<dbReference type="PROSITE" id="PS50162">
    <property type="entry name" value="RECA_2"/>
    <property type="match status" value="1"/>
</dbReference>
<dbReference type="InterPro" id="IPR013632">
    <property type="entry name" value="Rad51_C"/>
</dbReference>